<protein>
    <submittedName>
        <fullName evidence="2">Uncharacterized protein</fullName>
    </submittedName>
</protein>
<comment type="caution">
    <text evidence="2">The sequence shown here is derived from an EMBL/GenBank/DDBJ whole genome shotgun (WGS) entry which is preliminary data.</text>
</comment>
<organism evidence="2 3">
    <name type="scientific">Mycobacterium intracellulare 1956</name>
    <dbReference type="NCBI Taxonomy" id="1299331"/>
    <lineage>
        <taxon>Bacteria</taxon>
        <taxon>Bacillati</taxon>
        <taxon>Actinomycetota</taxon>
        <taxon>Actinomycetes</taxon>
        <taxon>Mycobacteriales</taxon>
        <taxon>Mycobacteriaceae</taxon>
        <taxon>Mycobacterium</taxon>
        <taxon>Mycobacterium avium complex (MAC)</taxon>
    </lineage>
</organism>
<dbReference type="AlphaFoldDB" id="X8CR65"/>
<accession>X8CR65</accession>
<dbReference type="Proteomes" id="UP000020825">
    <property type="component" value="Unassembled WGS sequence"/>
</dbReference>
<gene>
    <name evidence="2" type="ORF">I550_2022</name>
</gene>
<evidence type="ECO:0000313" key="2">
    <source>
        <dbReference type="EMBL" id="EUA58877.1"/>
    </source>
</evidence>
<dbReference type="EMBL" id="JAOG01000001">
    <property type="protein sequence ID" value="EUA58877.1"/>
    <property type="molecule type" value="Genomic_DNA"/>
</dbReference>
<reference evidence="2 3" key="1">
    <citation type="submission" date="2013-12" db="EMBL/GenBank/DDBJ databases">
        <authorList>
            <person name="Zelazny A."/>
            <person name="Olivier K."/>
            <person name="Holland S."/>
            <person name="Lenaerts A."/>
            <person name="Ordway D."/>
            <person name="DeGroote M.A."/>
            <person name="Parker T."/>
            <person name="Sizemore C."/>
            <person name="Tallon L.J."/>
            <person name="Sadzewicz L.K."/>
            <person name="Sengamalay N."/>
            <person name="Fraser C.M."/>
            <person name="Hine E."/>
            <person name="Shefchek K.A."/>
            <person name="Das S.P."/>
            <person name="Tettelin H."/>
        </authorList>
    </citation>
    <scope>NUCLEOTIDE SEQUENCE [LARGE SCALE GENOMIC DNA]</scope>
    <source>
        <strain evidence="2 3">1956</strain>
    </source>
</reference>
<evidence type="ECO:0000256" key="1">
    <source>
        <dbReference type="SAM" id="MobiDB-lite"/>
    </source>
</evidence>
<feature type="region of interest" description="Disordered" evidence="1">
    <location>
        <begin position="61"/>
        <end position="100"/>
    </location>
</feature>
<name>X8CR65_MYCIT</name>
<proteinExistence type="predicted"/>
<sequence>MRRYLRRSLIGVFALALAGLPVTVLGTSAIARADGECAPGWGWSVELNECVFLLPAANGPGGPGGPVDRAGPAVLVGPEAPVGPADPVRPATQERTKRPA</sequence>
<dbReference type="PATRIC" id="fig|1299331.3.peg.1964"/>
<evidence type="ECO:0000313" key="3">
    <source>
        <dbReference type="Proteomes" id="UP000020825"/>
    </source>
</evidence>